<dbReference type="SUPFAM" id="SSF63380">
    <property type="entry name" value="Riboflavin synthase domain-like"/>
    <property type="match status" value="2"/>
</dbReference>
<dbReference type="InterPro" id="IPR023366">
    <property type="entry name" value="ATP_synth_asu-like_sf"/>
</dbReference>
<sequence>MRTGRACGVRGGARAGSFTRPRAPSRQSSCLPPSRRQGLVFSPFRPRDPGGKRLLPNRVFTGIVEGKAEVSCVDEGEEFRTLTLQFPEGSLDRAKVGASVAINGTCLTIVEVLRDTCELKFDVIAETLRRTNLGDLVLGDACNFERAARIGDEIGGHNVSGHVHTTASLCEQERTGDRNVRFRVRLGDPEYAKYVLPKGYVAIDGISLTVGEVSDDEGEFNLYLIPETLRVTTLGEKPVGGIVNVEIDSQTQTIVDTIEKLKARGDL</sequence>
<accession>A0AAX4PB40</accession>
<keyword evidence="6" id="KW-1185">Reference proteome</keyword>
<evidence type="ECO:0000313" key="6">
    <source>
        <dbReference type="Proteomes" id="UP001472866"/>
    </source>
</evidence>
<dbReference type="NCBIfam" id="NF009566">
    <property type="entry name" value="PRK13020.1"/>
    <property type="match status" value="1"/>
</dbReference>
<dbReference type="AlphaFoldDB" id="A0AAX4PB40"/>
<dbReference type="InterPro" id="IPR001783">
    <property type="entry name" value="Lumazine-bd"/>
</dbReference>
<dbReference type="Gene3D" id="2.40.30.20">
    <property type="match status" value="2"/>
</dbReference>
<proteinExistence type="predicted"/>
<evidence type="ECO:0000256" key="1">
    <source>
        <dbReference type="ARBA" id="ARBA00022737"/>
    </source>
</evidence>
<evidence type="ECO:0000256" key="2">
    <source>
        <dbReference type="PROSITE-ProRule" id="PRU00524"/>
    </source>
</evidence>
<organism evidence="5 6">
    <name type="scientific">Chloropicon roscoffensis</name>
    <dbReference type="NCBI Taxonomy" id="1461544"/>
    <lineage>
        <taxon>Eukaryota</taxon>
        <taxon>Viridiplantae</taxon>
        <taxon>Chlorophyta</taxon>
        <taxon>Chloropicophyceae</taxon>
        <taxon>Chloropicales</taxon>
        <taxon>Chloropicaceae</taxon>
        <taxon>Chloropicon</taxon>
    </lineage>
</organism>
<feature type="region of interest" description="Disordered" evidence="3">
    <location>
        <begin position="1"/>
        <end position="33"/>
    </location>
</feature>
<dbReference type="Pfam" id="PF00677">
    <property type="entry name" value="Lum_binding"/>
    <property type="match status" value="2"/>
</dbReference>
<dbReference type="GO" id="GO:0004746">
    <property type="term" value="F:riboflavin synthase activity"/>
    <property type="evidence" value="ECO:0007669"/>
    <property type="project" value="TreeGrafter"/>
</dbReference>
<dbReference type="InterPro" id="IPR017938">
    <property type="entry name" value="Riboflavin_synthase-like_b-brl"/>
</dbReference>
<gene>
    <name evidence="5" type="ORF">HKI87_07g50990</name>
</gene>
<keyword evidence="1" id="KW-0677">Repeat</keyword>
<evidence type="ECO:0000256" key="3">
    <source>
        <dbReference type="SAM" id="MobiDB-lite"/>
    </source>
</evidence>
<feature type="domain" description="Lumazine-binding" evidence="4">
    <location>
        <begin position="158"/>
        <end position="258"/>
    </location>
</feature>
<dbReference type="PANTHER" id="PTHR21098:SF0">
    <property type="entry name" value="RIBOFLAVIN SYNTHASE"/>
    <property type="match status" value="1"/>
</dbReference>
<name>A0AAX4PB40_9CHLO</name>
<reference evidence="5 6" key="1">
    <citation type="submission" date="2024-03" db="EMBL/GenBank/DDBJ databases">
        <title>Complete genome sequence of the green alga Chloropicon roscoffensis RCC1871.</title>
        <authorList>
            <person name="Lemieux C."/>
            <person name="Pombert J.-F."/>
            <person name="Otis C."/>
            <person name="Turmel M."/>
        </authorList>
    </citation>
    <scope>NUCLEOTIDE SEQUENCE [LARGE SCALE GENOMIC DNA]</scope>
    <source>
        <strain evidence="5 6">RCC1871</strain>
    </source>
</reference>
<dbReference type="PANTHER" id="PTHR21098">
    <property type="entry name" value="RIBOFLAVIN SYNTHASE ALPHA CHAIN"/>
    <property type="match status" value="1"/>
</dbReference>
<dbReference type="InterPro" id="IPR026017">
    <property type="entry name" value="Lumazine-bd_dom"/>
</dbReference>
<evidence type="ECO:0000313" key="5">
    <source>
        <dbReference type="EMBL" id="WZN63550.1"/>
    </source>
</evidence>
<dbReference type="GO" id="GO:0009231">
    <property type="term" value="P:riboflavin biosynthetic process"/>
    <property type="evidence" value="ECO:0007669"/>
    <property type="project" value="TreeGrafter"/>
</dbReference>
<dbReference type="EMBL" id="CP151507">
    <property type="protein sequence ID" value="WZN63550.1"/>
    <property type="molecule type" value="Genomic_DNA"/>
</dbReference>
<feature type="repeat" description="Lumazine-binding" evidence="2">
    <location>
        <begin position="158"/>
        <end position="258"/>
    </location>
</feature>
<dbReference type="CDD" id="cd00402">
    <property type="entry name" value="Riboflavin_synthase_like"/>
    <property type="match status" value="1"/>
</dbReference>
<evidence type="ECO:0000259" key="4">
    <source>
        <dbReference type="PROSITE" id="PS51177"/>
    </source>
</evidence>
<dbReference type="NCBIfam" id="NF006767">
    <property type="entry name" value="PRK09289.1"/>
    <property type="match status" value="1"/>
</dbReference>
<feature type="domain" description="Lumazine-binding" evidence="4">
    <location>
        <begin position="59"/>
        <end position="157"/>
    </location>
</feature>
<dbReference type="PROSITE" id="PS51177">
    <property type="entry name" value="LUMAZINE_BIND"/>
    <property type="match status" value="2"/>
</dbReference>
<dbReference type="Proteomes" id="UP001472866">
    <property type="component" value="Chromosome 07"/>
</dbReference>
<protein>
    <submittedName>
        <fullName evidence="5">Riboflavin synthase</fullName>
    </submittedName>
</protein>
<dbReference type="NCBIfam" id="TIGR00187">
    <property type="entry name" value="ribE"/>
    <property type="match status" value="1"/>
</dbReference>
<feature type="repeat" description="Lumazine-binding" evidence="2">
    <location>
        <begin position="59"/>
        <end position="157"/>
    </location>
</feature>